<organism evidence="2">
    <name type="scientific">marine sediment metagenome</name>
    <dbReference type="NCBI Taxonomy" id="412755"/>
    <lineage>
        <taxon>unclassified sequences</taxon>
        <taxon>metagenomes</taxon>
        <taxon>ecological metagenomes</taxon>
    </lineage>
</organism>
<evidence type="ECO:0000256" key="1">
    <source>
        <dbReference type="SAM" id="MobiDB-lite"/>
    </source>
</evidence>
<name>A0A0F9JY03_9ZZZZ</name>
<dbReference type="AlphaFoldDB" id="A0A0F9JY03"/>
<accession>A0A0F9JY03</accession>
<feature type="compositionally biased region" description="Basic and acidic residues" evidence="1">
    <location>
        <begin position="402"/>
        <end position="416"/>
    </location>
</feature>
<protein>
    <recommendedName>
        <fullName evidence="3">DUF935 family protein</fullName>
    </recommendedName>
</protein>
<feature type="region of interest" description="Disordered" evidence="1">
    <location>
        <begin position="402"/>
        <end position="432"/>
    </location>
</feature>
<evidence type="ECO:0008006" key="3">
    <source>
        <dbReference type="Google" id="ProtNLM"/>
    </source>
</evidence>
<proteinExistence type="predicted"/>
<gene>
    <name evidence="2" type="ORF">LCGC14_1472300</name>
</gene>
<evidence type="ECO:0000313" key="2">
    <source>
        <dbReference type="EMBL" id="KKM67321.1"/>
    </source>
</evidence>
<dbReference type="EMBL" id="LAZR01010369">
    <property type="protein sequence ID" value="KKM67321.1"/>
    <property type="molecule type" value="Genomic_DNA"/>
</dbReference>
<dbReference type="InterPro" id="IPR009279">
    <property type="entry name" value="Portal_Mu"/>
</dbReference>
<reference evidence="2" key="1">
    <citation type="journal article" date="2015" name="Nature">
        <title>Complex archaea that bridge the gap between prokaryotes and eukaryotes.</title>
        <authorList>
            <person name="Spang A."/>
            <person name="Saw J.H."/>
            <person name="Jorgensen S.L."/>
            <person name="Zaremba-Niedzwiedzka K."/>
            <person name="Martijn J."/>
            <person name="Lind A.E."/>
            <person name="van Eijk R."/>
            <person name="Schleper C."/>
            <person name="Guy L."/>
            <person name="Ettema T.J."/>
        </authorList>
    </citation>
    <scope>NUCLEOTIDE SEQUENCE</scope>
</reference>
<dbReference type="Pfam" id="PF06074">
    <property type="entry name" value="Portal_Mu"/>
    <property type="match status" value="1"/>
</dbReference>
<sequence length="432" mass="48093">MTQRRPREIGQRSPGGQQFVFQDHLDRNVLENTTTGAAIAQIVNAYQRAEDGDVEHMVELFDRRIETDGHLRGALENRNEAVSQKPFSIEPGGKESEDMDAASELEERLRLLPNWIATLEHQLTFQPYGWAGSEASWEMIDGMAAPVWFDNVPHRRFTFNRENDRPMLRTTEKPAFGVDLIPGKWWFTCRRGRLTATSGLMRTALWLSTFKTLTMRDFLIFSERFGIPYVTGSYEESIAPDDKEVLRQAVADIGSGSSFAIISKAAEIVIHQAQMTQNSNEGVHGALIGILDNQISFLVEGATLVSKVDGPGSHALGKVHQNRYFDILLGDAERLSQSFVHSIGFPFVRFNGLSARPPRLKLHLGLNLSLSDQVDMATKLANNLDGFLIDEDQMRAITQLRKPDEGTGLRGRDFAKIEAGGGGGEVGRPPES</sequence>
<comment type="caution">
    <text evidence="2">The sequence shown here is derived from an EMBL/GenBank/DDBJ whole genome shotgun (WGS) entry which is preliminary data.</text>
</comment>